<dbReference type="EMBL" id="CP045810">
    <property type="protein sequence ID" value="QHN41375.1"/>
    <property type="molecule type" value="Genomic_DNA"/>
</dbReference>
<protein>
    <submittedName>
        <fullName evidence="1">Uncharacterized protein</fullName>
    </submittedName>
</protein>
<organism evidence="1">
    <name type="scientific">Gordonia amarae</name>
    <dbReference type="NCBI Taxonomy" id="36821"/>
    <lineage>
        <taxon>Bacteria</taxon>
        <taxon>Bacillati</taxon>
        <taxon>Actinomycetota</taxon>
        <taxon>Actinomycetes</taxon>
        <taxon>Mycobacteriales</taxon>
        <taxon>Gordoniaceae</taxon>
        <taxon>Gordonia</taxon>
    </lineage>
</organism>
<dbReference type="AlphaFoldDB" id="A0A857L2X0"/>
<dbReference type="SUPFAM" id="SSF103196">
    <property type="entry name" value="Roadblock/LC7 domain"/>
    <property type="match status" value="1"/>
</dbReference>
<dbReference type="RefSeq" id="WP_005193305.1">
    <property type="nucleotide sequence ID" value="NZ_CP045804.1"/>
</dbReference>
<proteinExistence type="predicted"/>
<name>A0A857L2X0_9ACTN</name>
<reference evidence="1" key="1">
    <citation type="journal article" date="2021" name="Nat. Microbiol.">
        <title>Cocultivation of an ultrasmall environmental parasitic bacterium with lytic ability against bacteria associated with wastewater foams.</title>
        <authorList>
            <person name="Batinovic S."/>
            <person name="Rose J.J.A."/>
            <person name="Ratcliffe J."/>
            <person name="Seviour R.J."/>
            <person name="Petrovski S."/>
        </authorList>
    </citation>
    <scope>NUCLEOTIDE SEQUENCE</scope>
    <source>
        <strain evidence="1">CON44</strain>
    </source>
</reference>
<sequence>MSQLEDYVSQLLRIDGAVGAAIVDCESGMALAKGGDPGFDLEVAAAGNSNVVRAKMNTMETLGISGNIEDILISLDKQYHLINILDGRGTNGLFIYLVLNRATANLALARHKLRAVAAETRI</sequence>
<evidence type="ECO:0000313" key="1">
    <source>
        <dbReference type="EMBL" id="QHN41375.1"/>
    </source>
</evidence>
<accession>A0A857L2X0</accession>
<gene>
    <name evidence="1" type="ORF">GII30_21400</name>
</gene>